<evidence type="ECO:0000256" key="2">
    <source>
        <dbReference type="SAM" id="MobiDB-lite"/>
    </source>
</evidence>
<dbReference type="AlphaFoldDB" id="A0A427YDX8"/>
<dbReference type="InterPro" id="IPR050546">
    <property type="entry name" value="Glycosyl_Hydrlase_16"/>
</dbReference>
<dbReference type="OrthoDB" id="4781at2759"/>
<reference evidence="5 6" key="1">
    <citation type="submission" date="2018-11" db="EMBL/GenBank/DDBJ databases">
        <title>Genome sequence of Saitozyma podzolica DSM 27192.</title>
        <authorList>
            <person name="Aliyu H."/>
            <person name="Gorte O."/>
            <person name="Ochsenreither K."/>
        </authorList>
    </citation>
    <scope>NUCLEOTIDE SEQUENCE [LARGE SCALE GENOMIC DNA]</scope>
    <source>
        <strain evidence="5 6">DSM 27192</strain>
    </source>
</reference>
<dbReference type="PANTHER" id="PTHR10963:SF55">
    <property type="entry name" value="GLYCOSIDE HYDROLASE FAMILY 16 PROTEIN"/>
    <property type="match status" value="1"/>
</dbReference>
<evidence type="ECO:0000256" key="3">
    <source>
        <dbReference type="SAM" id="Phobius"/>
    </source>
</evidence>
<evidence type="ECO:0000256" key="1">
    <source>
        <dbReference type="ARBA" id="ARBA00006865"/>
    </source>
</evidence>
<feature type="domain" description="GH16" evidence="4">
    <location>
        <begin position="146"/>
        <end position="481"/>
    </location>
</feature>
<dbReference type="InterPro" id="IPR000757">
    <property type="entry name" value="Beta-glucanase-like"/>
</dbReference>
<proteinExistence type="inferred from homology"/>
<organism evidence="5 6">
    <name type="scientific">Saitozyma podzolica</name>
    <dbReference type="NCBI Taxonomy" id="1890683"/>
    <lineage>
        <taxon>Eukaryota</taxon>
        <taxon>Fungi</taxon>
        <taxon>Dikarya</taxon>
        <taxon>Basidiomycota</taxon>
        <taxon>Agaricomycotina</taxon>
        <taxon>Tremellomycetes</taxon>
        <taxon>Tremellales</taxon>
        <taxon>Trimorphomycetaceae</taxon>
        <taxon>Saitozyma</taxon>
    </lineage>
</organism>
<keyword evidence="3" id="KW-0472">Membrane</keyword>
<dbReference type="InterPro" id="IPR013320">
    <property type="entry name" value="ConA-like_dom_sf"/>
</dbReference>
<dbReference type="GO" id="GO:0004553">
    <property type="term" value="F:hydrolase activity, hydrolyzing O-glycosyl compounds"/>
    <property type="evidence" value="ECO:0007669"/>
    <property type="project" value="InterPro"/>
</dbReference>
<dbReference type="Pfam" id="PF00722">
    <property type="entry name" value="Glyco_hydro_16"/>
    <property type="match status" value="1"/>
</dbReference>
<dbReference type="GO" id="GO:0005975">
    <property type="term" value="P:carbohydrate metabolic process"/>
    <property type="evidence" value="ECO:0007669"/>
    <property type="project" value="InterPro"/>
</dbReference>
<evidence type="ECO:0000259" key="4">
    <source>
        <dbReference type="PROSITE" id="PS51762"/>
    </source>
</evidence>
<keyword evidence="6" id="KW-1185">Reference proteome</keyword>
<keyword evidence="3" id="KW-0812">Transmembrane</keyword>
<protein>
    <recommendedName>
        <fullName evidence="4">GH16 domain-containing protein</fullName>
    </recommendedName>
</protein>
<name>A0A427YDX8_9TREE</name>
<keyword evidence="3" id="KW-1133">Transmembrane helix</keyword>
<accession>A0A427YDX8</accession>
<dbReference type="Gene3D" id="2.60.120.200">
    <property type="match status" value="1"/>
</dbReference>
<dbReference type="PANTHER" id="PTHR10963">
    <property type="entry name" value="GLYCOSYL HYDROLASE-RELATED"/>
    <property type="match status" value="1"/>
</dbReference>
<dbReference type="STRING" id="1890683.A0A427YDX8"/>
<feature type="compositionally biased region" description="Low complexity" evidence="2">
    <location>
        <begin position="33"/>
        <end position="51"/>
    </location>
</feature>
<sequence>MFANSPKHQPLSRENGDLVANGSSDPFTTPPRSESGQTSPSASSPSLSTPAQDPFQGGPLHLLRPLLRLSTIRPGSIASLRKPYPSTKLRGEIHKPWLKYPDPAQRWAKILFWALFGLGFAASAVICYFGYASVQQLGKVCLVMEDTFDNGINSDFWSHEVRLDGFGNNEFEWTTASSNNSFVKDGILYIVPTLTEDVLGAGAITNGYTLNLTTDGTCTSSNVSQCAVVSNSSTGAIINPVQSARLITRDKVSVKYGKVEVTARMPLGDWLWPAIWMLPQNSNYGAWPAGGEIDIAESRGNAATYPAGGIDKMQGGIHWGPLPQFDSWWRTFGIRQDRVKGYHSDFHKYTLEWDERYMTIYIDNRVYSTLDISFDKSFWSRGNFPTYFVNGTDTVKLANPWVQSASNAAPFDEPFYLILNVAVGGTNGFFPDNVGGKPWSDSSLTAMGDFWAAKDRWHNTWPADPTQRGMAVKSVRMWQKC</sequence>
<evidence type="ECO:0000313" key="6">
    <source>
        <dbReference type="Proteomes" id="UP000279259"/>
    </source>
</evidence>
<feature type="region of interest" description="Disordered" evidence="2">
    <location>
        <begin position="1"/>
        <end position="51"/>
    </location>
</feature>
<comment type="similarity">
    <text evidence="1">Belongs to the glycosyl hydrolase 16 family.</text>
</comment>
<comment type="caution">
    <text evidence="5">The sequence shown here is derived from an EMBL/GenBank/DDBJ whole genome shotgun (WGS) entry which is preliminary data.</text>
</comment>
<gene>
    <name evidence="5" type="ORF">EHS25_002289</name>
</gene>
<dbReference type="SUPFAM" id="SSF49899">
    <property type="entry name" value="Concanavalin A-like lectins/glucanases"/>
    <property type="match status" value="1"/>
</dbReference>
<dbReference type="PROSITE" id="PS51762">
    <property type="entry name" value="GH16_2"/>
    <property type="match status" value="1"/>
</dbReference>
<dbReference type="Proteomes" id="UP000279259">
    <property type="component" value="Unassembled WGS sequence"/>
</dbReference>
<dbReference type="EMBL" id="RSCD01000014">
    <property type="protein sequence ID" value="RSH89177.1"/>
    <property type="molecule type" value="Genomic_DNA"/>
</dbReference>
<feature type="transmembrane region" description="Helical" evidence="3">
    <location>
        <begin position="110"/>
        <end position="131"/>
    </location>
</feature>
<evidence type="ECO:0000313" key="5">
    <source>
        <dbReference type="EMBL" id="RSH89177.1"/>
    </source>
</evidence>
<feature type="compositionally biased region" description="Polar residues" evidence="2">
    <location>
        <begin position="21"/>
        <end position="32"/>
    </location>
</feature>